<dbReference type="OrthoDB" id="9800801at2"/>
<dbReference type="EMBL" id="JRMQ02000004">
    <property type="protein sequence ID" value="TLE02018.1"/>
    <property type="molecule type" value="Genomic_DNA"/>
</dbReference>
<dbReference type="RefSeq" id="WP_034363597.1">
    <property type="nucleotide sequence ID" value="NZ_CAMRWY010000012.1"/>
</dbReference>
<reference evidence="1 2" key="1">
    <citation type="journal article" date="2014" name="Genome Announc.">
        <title>Draft genome sequences of eight enterohepatic helicobacter species isolated from both laboratory and wild rodents.</title>
        <authorList>
            <person name="Sheh A."/>
            <person name="Shen Z."/>
            <person name="Fox J.G."/>
        </authorList>
    </citation>
    <scope>NUCLEOTIDE SEQUENCE [LARGE SCALE GENOMIC DNA]</scope>
    <source>
        <strain evidence="1 2">MIT 01-6451</strain>
    </source>
</reference>
<evidence type="ECO:0008006" key="3">
    <source>
        <dbReference type="Google" id="ProtNLM"/>
    </source>
</evidence>
<evidence type="ECO:0000313" key="1">
    <source>
        <dbReference type="EMBL" id="TLE02018.1"/>
    </source>
</evidence>
<protein>
    <recommendedName>
        <fullName evidence="3">Site-specific DNA-methyltransferase</fullName>
    </recommendedName>
</protein>
<organism evidence="1 2">
    <name type="scientific">Helicobacter japonicus</name>
    <dbReference type="NCBI Taxonomy" id="425400"/>
    <lineage>
        <taxon>Bacteria</taxon>
        <taxon>Pseudomonadati</taxon>
        <taxon>Campylobacterota</taxon>
        <taxon>Epsilonproteobacteria</taxon>
        <taxon>Campylobacterales</taxon>
        <taxon>Helicobacteraceae</taxon>
        <taxon>Helicobacter</taxon>
    </lineage>
</organism>
<dbReference type="InterPro" id="IPR029063">
    <property type="entry name" value="SAM-dependent_MTases_sf"/>
</dbReference>
<comment type="caution">
    <text evidence="1">The sequence shown here is derived from an EMBL/GenBank/DDBJ whole genome shotgun (WGS) entry which is preliminary data.</text>
</comment>
<evidence type="ECO:0000313" key="2">
    <source>
        <dbReference type="Proteomes" id="UP000029707"/>
    </source>
</evidence>
<name>A0A4U8TSQ7_9HELI</name>
<dbReference type="SUPFAM" id="SSF53335">
    <property type="entry name" value="S-adenosyl-L-methionine-dependent methyltransferases"/>
    <property type="match status" value="1"/>
</dbReference>
<dbReference type="AlphaFoldDB" id="A0A4U8TSQ7"/>
<gene>
    <name evidence="1" type="ORF">LS65_004090</name>
</gene>
<proteinExistence type="predicted"/>
<accession>A0A4U8TSQ7</accession>
<dbReference type="Proteomes" id="UP000029707">
    <property type="component" value="Unassembled WGS sequence"/>
</dbReference>
<dbReference type="Gene3D" id="3.40.50.150">
    <property type="entry name" value="Vaccinia Virus protein VP39"/>
    <property type="match status" value="1"/>
</dbReference>
<sequence length="103" mass="12091">MLHFFKSFQSPQDFLKLPLSRELQGDFNQENLLIFDDNLNAMQNLLQNKDFNHKKTFKNIVDLVYIDPPFATNNTFRLGSTMSASLDSKIAYKDKFNLESYFL</sequence>
<keyword evidence="2" id="KW-1185">Reference proteome</keyword>